<dbReference type="InterPro" id="IPR012854">
    <property type="entry name" value="Cu_amine_oxidase-like_N"/>
</dbReference>
<evidence type="ECO:0000256" key="1">
    <source>
        <dbReference type="SAM" id="SignalP"/>
    </source>
</evidence>
<sequence length="352" mass="40145">MKFFNKIIFSFLLVFLFNISFSNAEGIYVNNNKIQNTTPILIQNDKAFISVGDLSVAVGGSISWNKNEKIATVKTDDLKIEFMNGSNTVKLNDSKVSIELKSVLKDGKLMVPATVLRDFFNLKISWNYKTKNFLINSDEKSIVNTIKFSQKNDTAKLEKSIGPDSEKFSFTYALTDDAKNEKYLADGKYFIFKAGEKGNITKGLNGYFYMNVYTFDVYYYPLDAANDGSGIKKYSNGKEISDFNKNGRNTIHSLIATTHMINDIKESDNSLANFVYTRKDNINKEYLNHIPKATYYYYQASKKENNILKPQFEIAQNASTLDVYIFLKKENGVNIVQLPDKLIKTINMNKKN</sequence>
<feature type="domain" description="Copper amine oxidase-like N-terminal" evidence="2">
    <location>
        <begin position="28"/>
        <end position="134"/>
    </location>
</feature>
<evidence type="ECO:0000313" key="3">
    <source>
        <dbReference type="EMBL" id="EHL15931.1"/>
    </source>
</evidence>
<protein>
    <recommendedName>
        <fullName evidence="2">Copper amine oxidase-like N-terminal domain-containing protein</fullName>
    </recommendedName>
</protein>
<dbReference type="Pfam" id="PF07833">
    <property type="entry name" value="Cu_amine_oxidN1"/>
    <property type="match status" value="1"/>
</dbReference>
<proteinExistence type="predicted"/>
<evidence type="ECO:0000313" key="5">
    <source>
        <dbReference type="Proteomes" id="UP000003379"/>
    </source>
</evidence>
<accession>G9WZP4</accession>
<feature type="signal peptide" evidence="1">
    <location>
        <begin position="1"/>
        <end position="24"/>
    </location>
</feature>
<dbReference type="BioCyc" id="EBAC796937-HMP:GMGH-1653-MONOMER"/>
<evidence type="ECO:0000313" key="4">
    <source>
        <dbReference type="EMBL" id="EHL19205.1"/>
    </source>
</evidence>
<dbReference type="Gene3D" id="3.30.457.10">
    <property type="entry name" value="Copper amine oxidase-like, N-terminal domain"/>
    <property type="match status" value="1"/>
</dbReference>
<dbReference type="InterPro" id="IPR036582">
    <property type="entry name" value="Mao_N_sf"/>
</dbReference>
<evidence type="ECO:0000313" key="6">
    <source>
        <dbReference type="Proteomes" id="UP000006437"/>
    </source>
</evidence>
<keyword evidence="1" id="KW-0732">Signal</keyword>
<gene>
    <name evidence="4" type="ORF">HMPREF9628_01678</name>
    <name evidence="3" type="ORF">HMPREF9629_01645</name>
</gene>
<dbReference type="Proteomes" id="UP000003379">
    <property type="component" value="Unassembled WGS sequence"/>
</dbReference>
<comment type="caution">
    <text evidence="3">The sequence shown here is derived from an EMBL/GenBank/DDBJ whole genome shotgun (WGS) entry which is preliminary data.</text>
</comment>
<accession>G9XCV1</accession>
<feature type="chain" id="PRO_5003528207" description="Copper amine oxidase-like N-terminal domain-containing protein" evidence="1">
    <location>
        <begin position="25"/>
        <end position="352"/>
    </location>
</feature>
<dbReference type="HOGENOM" id="CLU_787206_0_0_9"/>
<dbReference type="Proteomes" id="UP000006437">
    <property type="component" value="Unassembled WGS sequence"/>
</dbReference>
<reference evidence="4 5" key="2">
    <citation type="submission" date="2011-08" db="EMBL/GenBank/DDBJ databases">
        <title>The Genome Sequence of Eubacteriaceae bacterium CM5.</title>
        <authorList>
            <consortium name="The Broad Institute Genome Sequencing Platform"/>
            <person name="Earl A."/>
            <person name="Ward D."/>
            <person name="Feldgarden M."/>
            <person name="Gevers D."/>
            <person name="Sizova M."/>
            <person name="Hazen A."/>
            <person name="Epstein S."/>
            <person name="Young S.K."/>
            <person name="Zeng Q."/>
            <person name="Gargeya S."/>
            <person name="Fitzgerald M."/>
            <person name="Haas B."/>
            <person name="Abouelleil A."/>
            <person name="Alvarado L."/>
            <person name="Arachchi H.M."/>
            <person name="Berlin A."/>
            <person name="Brown A."/>
            <person name="Chapman S.B."/>
            <person name="Chen Z."/>
            <person name="Dunbar C."/>
            <person name="Freedman E."/>
            <person name="Gearin G."/>
            <person name="Gellesch M."/>
            <person name="Goldberg J."/>
            <person name="Griggs A."/>
            <person name="Gujja S."/>
            <person name="Heiman D."/>
            <person name="Howarth C."/>
            <person name="Larson L."/>
            <person name="Lui A."/>
            <person name="MacDonald P.J.P."/>
            <person name="Montmayeur A."/>
            <person name="Murphy C."/>
            <person name="Neiman D."/>
            <person name="Pearson M."/>
            <person name="Priest M."/>
            <person name="Roberts A."/>
            <person name="Saif S."/>
            <person name="Shea T."/>
            <person name="Shenoy N."/>
            <person name="Sisk P."/>
            <person name="Stolte C."/>
            <person name="Sykes S."/>
            <person name="Wortman J."/>
            <person name="Nusbaum C."/>
            <person name="Birren B."/>
        </authorList>
    </citation>
    <scope>NUCLEOTIDE SEQUENCE [LARGE SCALE GENOMIC DNA]</scope>
    <source>
        <strain evidence="4 5">CM5</strain>
    </source>
</reference>
<dbReference type="EMBL" id="AFZG01000026">
    <property type="protein sequence ID" value="EHL19205.1"/>
    <property type="molecule type" value="Genomic_DNA"/>
</dbReference>
<evidence type="ECO:0000259" key="2">
    <source>
        <dbReference type="Pfam" id="PF07833"/>
    </source>
</evidence>
<dbReference type="EMBL" id="AFZE01000008">
    <property type="protein sequence ID" value="EHL15931.1"/>
    <property type="molecule type" value="Genomic_DNA"/>
</dbReference>
<name>G9WZP4_9FIRM</name>
<dbReference type="RefSeq" id="WP_009525874.1">
    <property type="nucleotide sequence ID" value="NZ_JBQNBP010000053.1"/>
</dbReference>
<organism evidence="3 6">
    <name type="scientific">Peptoanaerobacter stomatis</name>
    <dbReference type="NCBI Taxonomy" id="796937"/>
    <lineage>
        <taxon>Bacteria</taxon>
        <taxon>Bacillati</taxon>
        <taxon>Bacillota</taxon>
        <taxon>Clostridia</taxon>
        <taxon>Peptostreptococcales</taxon>
        <taxon>Filifactoraceae</taxon>
        <taxon>Peptoanaerobacter</taxon>
    </lineage>
</organism>
<dbReference type="STRING" id="796937.HMPREF9630_01430"/>
<dbReference type="SUPFAM" id="SSF55383">
    <property type="entry name" value="Copper amine oxidase, domain N"/>
    <property type="match status" value="1"/>
</dbReference>
<dbReference type="AlphaFoldDB" id="G9WZP4"/>
<reference evidence="3 6" key="1">
    <citation type="submission" date="2011-08" db="EMBL/GenBank/DDBJ databases">
        <title>The Genome Sequence of Eubacteriaceae bacterium ACC19a.</title>
        <authorList>
            <consortium name="The Broad Institute Genome Sequencing Platform"/>
            <person name="Earl A."/>
            <person name="Ward D."/>
            <person name="Feldgarden M."/>
            <person name="Gevers D."/>
            <person name="Sizova M."/>
            <person name="Hazen A."/>
            <person name="Epstein S."/>
            <person name="Young S.K."/>
            <person name="Zeng Q."/>
            <person name="Gargeya S."/>
            <person name="Fitzgerald M."/>
            <person name="Haas B."/>
            <person name="Abouelleil A."/>
            <person name="Alvarado L."/>
            <person name="Arachchi H.M."/>
            <person name="Berlin A."/>
            <person name="Brown A."/>
            <person name="Chapman S.B."/>
            <person name="Chen Z."/>
            <person name="Dunbar C."/>
            <person name="Freedman E."/>
            <person name="Gearin G."/>
            <person name="Gellesch M."/>
            <person name="Goldberg J."/>
            <person name="Griggs A."/>
            <person name="Gujja S."/>
            <person name="Heiman D."/>
            <person name="Howarth C."/>
            <person name="Larson L."/>
            <person name="Lui A."/>
            <person name="MacDonald P.J.P."/>
            <person name="Montmayeur A."/>
            <person name="Murphy C."/>
            <person name="Neiman D."/>
            <person name="Pearson M."/>
            <person name="Priest M."/>
            <person name="Roberts A."/>
            <person name="Saif S."/>
            <person name="Shea T."/>
            <person name="Shenoy N."/>
            <person name="Sisk P."/>
            <person name="Stolte C."/>
            <person name="Sykes S."/>
            <person name="Wortman J."/>
            <person name="Nusbaum C."/>
            <person name="Birren B."/>
        </authorList>
    </citation>
    <scope>NUCLEOTIDE SEQUENCE [LARGE SCALE GENOMIC DNA]</scope>
    <source>
        <strain evidence="3 6">ACC19a</strain>
    </source>
</reference>